<keyword evidence="5" id="KW-1185">Reference proteome</keyword>
<dbReference type="PANTHER" id="PTHR38340">
    <property type="entry name" value="S-LAYER PROTEIN"/>
    <property type="match status" value="1"/>
</dbReference>
<sequence>MPTAAPNLKKLSNEMSDFSDHLLSTSIVIDDARDILFAVRQSMKLPGRIASVSDKLHKTADSGEKVAKVLAKIGVLKPVAEPFGRILYQVDERILEIEDKAKELKVKFEPYLDRLDAMNKVLRGLEYGLKAEADATKGLSQRLTVVGDKLDDAKIFVDSDFGTDSQGVVDPKIEAIKERLSTLFDDINTASSGASSALATINNVIETVEAAINKLRVDVDINLDFDILENFQALLDEVMDKFEFLADPLIAVYDAVGPVLDALGSIFGWILAPLEAVLDAIIEATGIQDLLEKVGDEIAGILPDVNILELFDVNFDLNFELNLINPFEFDIREPLDQLLADLQAPGFLSTVLGPATSGDDIHLGLLHNTPDESVRASDGDDLIVGGEGNDTLNGGNDMDFLIGGGGDDELNGGDGSTRANNPAPRDVVLYSGSIDDYAIVSIIGDDGYGTGTWIISDYRSGVEGNDGADTLTGIEDVVFNDFLLPIGDLDSFVRTQSPAGEMRFVHVGSSNVTEVIQGQTYYLTASNGVDWVYGNVGFDDIRTGSGKDQLTSVANADLTVINLGRPGDYLDGGADNDTFFIGDGSGTYDIVIGGTGEDSVIYSAMPHGMSVYMAQGANYNLFRPTSVNIDVDFVGRMQADPGAPLVGIIREVEHLNGTNHDDLFWGTDAANKIDGQDGNDQIRGLGGNDTLIGGKGNDTIVGDRGDDLIISGTGLDQFIGGWGNDTILAGASNQASMFYTVVTTTNAYSHEFGFVDFIDTGIDQNRLDLPGGIAVTASNAPGVQHVSKYTTSVSLGDRFGEDRLEGIDWLFGSDGSDYLEVARDVTQTIFAGYGDDTLHGGTIDTGSRLSGGQGDDLFYSRSKTPDTMFGEDGSDTFVISGSTGVEGDLYFGDDNRSTPLSGIDTMDFSQSDFSWHIYLTATNGNGTAVSKLPISVADADDPRFIQPTLGVNGTVPKLPGVVVEGETYPGTVTDLRVADANTEEPGGRTHGLGEMEVFLGSQHRDIITVGSPEAGITVFGNGGDDVLFAGQQNSDHLDGGEGNDVLGTYNPSFSTDPNGSYFDVSLFTLLDGKEGDDLFVAGDFREDIRGGAGVDELTYETSREAVDVNLKTGVLSGGYAEGDSATGIENLTGSQNNDHLVGDDETNLILGWDGNDTIEGEGGLDLLFGGDGNDEIDGGSGNDALHGGNGNDTLDGGDGIDTASWTLYQEDPKGGFDRLTNDLSGITADLDLGTAVGGSSTDTLINIENLSGGVGDDALSGDANDNVLAGHEGRDTLEGRDGDDILSGGLGDDTLNGGGGDDWLSGGAGYNMVDGGSGFDYLDYGILQYSITVVMAGVGSRAGMSTGLVSSFIPLDRTVWTDSLTSIQDPLGVAGDTILSGTDETRYTYQVLESGTRLQEDPITPEQLFRYFNPEFAREASDLNDIRYLPDDGDLLPEQEFTIIDSYHAAFDEFENIELVAGGSGDDDFTGNAENNTFHGGIGADTIRGGLGHDTASYFGSSGAVQIDLGTSAVSGHDAEGDVLTGIEGLVGSSFNDILTGDGEDNHIKGGGGDDTMSGGTGTDTVSFDVASTDVIVARTSTGVRIVRADGGTILEDDHVNDDVEFFEFTDVTLSASALAGLIVAGDNTSELLIGSEIADNILGAGGDDTIEGRGGNDLLSGEADNDSLEGGLGNDTLDGGAGDDHVHGGGGNDSLIGGAGRDHFMGGPGDDVFVVDDASEITVENAGEGTDLVETSVSDTLQANVENLTLTGAEDINGTGNGDANALLGNSGINELRGLGGNDTLNGMGGADTLLGGGGDDLYVVFDNTETLVEAVGEGIDTIQTQFTTTLGDHFEGLHLTGMGNLDGTGNVLANILQGNDGNNTLMGLRGDDTFVGSGGNDLIQGGAGLDEVSYGFSLADATFDFDHPDYILVHHNGTVDRLESIERFTFSDQSLDTEALRLIVLPEQDVQLFAADYFVSDYGIDNSREGEGAQFLNVGTASQGSNRGNEVHFTTAFENGGGRALFGGSGFLNPANGTANNFKVDFSGGNTSMMSVFGFSKPLLDMLDKPWTYWETNIFNGDDRFVGSYHNDTLVGYSGDDTMFGGNGDKVRYDISDTSNIPSPRPSNIRQAGQVADDVAFFVHDGDDFLNGEDGNDLIDGGTGNDTLLGGDGNDQLWGGGTSGKLKDAGDPTSSLDVGADSLDGGNGDDTLDGGTGNDTLTGGRGADVFVLTEGMGNDTITDFAEGVDSFDMSDLSSAQQAAIIDQTTDGVRTLTLEDGSVVTIYSGSNNASPTGVVKLSGIAKQGQSLTADTTELEDIDGLNTFTYQWQRDGEDIAGATSISYQLEQADVGRKITVVTSYTDGGGTEESVVSKASDPVANSNDAPTGEVVINGEVTVGSVLHAITNSIGDGDGLGVLRYSWLRDGTPITGENDPEYLVTEDDLGSRITARIEYTDGGRTFETVLSAETVVVEFLYNLITGTENSEVLQGTADTDLVDALGGYDWIVPGRGNDTVNGGSERDMVSYSDVGEVAGRGTSFMLNLDLGAGTANIFGGEVDELISIERVTGSIFADVLRGTNGNDELRGIGDYDWFIATAGNDTLDGGNGLDMITFLEAQSNGAPVVQDIFSMNGAPPAGAAVGGVTLDLSDPTQSTGLADGLTLVSVERVTGSSHQDVFYGDAQQNDFRGLGGYDWFVGSTGGRERYFGGDGLDTVTYFQSTSGVGASLRNGAGLFGGQETGYGTAGDAVRDLYFGIENLVGSRFDDRLTGSNERNQLNGLEGDDFIFGYGGVDYMMGGAGDDQISGGAGSDYAIFSGNSVDYTLTRGTGAQSNQVTVVGADGTDHLMDVEYFRFDDQDLNIWGL</sequence>
<dbReference type="OrthoDB" id="9342475at2"/>
<dbReference type="Gene3D" id="2.160.20.160">
    <property type="match status" value="1"/>
</dbReference>
<protein>
    <submittedName>
        <fullName evidence="4">Bifunctional hemolysin/adenylate cyclase</fullName>
    </submittedName>
</protein>
<keyword evidence="2" id="KW-0964">Secreted</keyword>
<dbReference type="Gene3D" id="2.150.10.10">
    <property type="entry name" value="Serralysin-like metalloprotease, C-terminal"/>
    <property type="match status" value="12"/>
</dbReference>
<dbReference type="Proteomes" id="UP000244898">
    <property type="component" value="Unassembled WGS sequence"/>
</dbReference>
<dbReference type="Pfam" id="PF00353">
    <property type="entry name" value="HemolysinCabind"/>
    <property type="match status" value="26"/>
</dbReference>
<feature type="region of interest" description="Disordered" evidence="3">
    <location>
        <begin position="2143"/>
        <end position="2202"/>
    </location>
</feature>
<name>A0A2R8CFV3_9RHOB</name>
<evidence type="ECO:0000256" key="3">
    <source>
        <dbReference type="SAM" id="MobiDB-lite"/>
    </source>
</evidence>
<gene>
    <name evidence="4" type="primary">cya_24</name>
    <name evidence="4" type="ORF">TRM7615_04679</name>
</gene>
<dbReference type="Gene3D" id="2.60.40.2700">
    <property type="match status" value="1"/>
</dbReference>
<evidence type="ECO:0000313" key="5">
    <source>
        <dbReference type="Proteomes" id="UP000244898"/>
    </source>
</evidence>
<evidence type="ECO:0000256" key="2">
    <source>
        <dbReference type="ARBA" id="ARBA00022525"/>
    </source>
</evidence>
<feature type="region of interest" description="Disordered" evidence="3">
    <location>
        <begin position="1654"/>
        <end position="1702"/>
    </location>
</feature>
<evidence type="ECO:0000313" key="4">
    <source>
        <dbReference type="EMBL" id="SPJ31138.1"/>
    </source>
</evidence>
<dbReference type="InterPro" id="IPR018511">
    <property type="entry name" value="Hemolysin-typ_Ca-bd_CS"/>
</dbReference>
<organism evidence="4 5">
    <name type="scientific">Falsiruegeria mediterranea M17</name>
    <dbReference type="NCBI Taxonomy" id="1200281"/>
    <lineage>
        <taxon>Bacteria</taxon>
        <taxon>Pseudomonadati</taxon>
        <taxon>Pseudomonadota</taxon>
        <taxon>Alphaproteobacteria</taxon>
        <taxon>Rhodobacterales</taxon>
        <taxon>Roseobacteraceae</taxon>
        <taxon>Falsiruegeria</taxon>
    </lineage>
</organism>
<reference evidence="5" key="1">
    <citation type="submission" date="2018-03" db="EMBL/GenBank/DDBJ databases">
        <authorList>
            <person name="Rodrigo-Torres L."/>
            <person name="Arahal R. D."/>
            <person name="Lucena T."/>
        </authorList>
    </citation>
    <scope>NUCLEOTIDE SEQUENCE [LARGE SCALE GENOMIC DNA]</scope>
    <source>
        <strain evidence="5">CECT 7615</strain>
    </source>
</reference>
<evidence type="ECO:0000256" key="1">
    <source>
        <dbReference type="ARBA" id="ARBA00004613"/>
    </source>
</evidence>
<dbReference type="InterPro" id="IPR050557">
    <property type="entry name" value="RTX_toxin/Mannuronan_C5-epim"/>
</dbReference>
<feature type="compositionally biased region" description="Gly residues" evidence="3">
    <location>
        <begin position="2152"/>
        <end position="2165"/>
    </location>
</feature>
<dbReference type="GO" id="GO:0005576">
    <property type="term" value="C:extracellular region"/>
    <property type="evidence" value="ECO:0007669"/>
    <property type="project" value="UniProtKB-SubCell"/>
</dbReference>
<dbReference type="PRINTS" id="PR00313">
    <property type="entry name" value="CABNDNGRPT"/>
</dbReference>
<dbReference type="SUPFAM" id="SSF51120">
    <property type="entry name" value="beta-Roll"/>
    <property type="match status" value="11"/>
</dbReference>
<dbReference type="EMBL" id="ONZG01000017">
    <property type="protein sequence ID" value="SPJ31138.1"/>
    <property type="molecule type" value="Genomic_DNA"/>
</dbReference>
<dbReference type="RefSeq" id="WP_108792282.1">
    <property type="nucleotide sequence ID" value="NZ_ONZG01000017.1"/>
</dbReference>
<dbReference type="PANTHER" id="PTHR38340:SF1">
    <property type="entry name" value="S-LAYER PROTEIN"/>
    <property type="match status" value="1"/>
</dbReference>
<proteinExistence type="predicted"/>
<dbReference type="InterPro" id="IPR001343">
    <property type="entry name" value="Hemolysn_Ca-bd"/>
</dbReference>
<dbReference type="InterPro" id="IPR011049">
    <property type="entry name" value="Serralysin-like_metalloprot_C"/>
</dbReference>
<comment type="subcellular location">
    <subcellularLocation>
        <location evidence="1">Secreted</location>
    </subcellularLocation>
</comment>
<dbReference type="GO" id="GO:0005509">
    <property type="term" value="F:calcium ion binding"/>
    <property type="evidence" value="ECO:0007669"/>
    <property type="project" value="InterPro"/>
</dbReference>
<accession>A0A2R8CFV3</accession>
<dbReference type="PROSITE" id="PS00330">
    <property type="entry name" value="HEMOLYSIN_CALCIUM"/>
    <property type="match status" value="12"/>
</dbReference>